<dbReference type="GO" id="GO:0050126">
    <property type="term" value="F:N-carbamoylputrescine amidase activity"/>
    <property type="evidence" value="ECO:0007669"/>
    <property type="project" value="TreeGrafter"/>
</dbReference>
<dbReference type="STRING" id="684552.SAMN04489719_1280"/>
<organism evidence="3 4">
    <name type="scientific">Agrococcus carbonis</name>
    <dbReference type="NCBI Taxonomy" id="684552"/>
    <lineage>
        <taxon>Bacteria</taxon>
        <taxon>Bacillati</taxon>
        <taxon>Actinomycetota</taxon>
        <taxon>Actinomycetes</taxon>
        <taxon>Micrococcales</taxon>
        <taxon>Microbacteriaceae</taxon>
        <taxon>Agrococcus</taxon>
    </lineage>
</organism>
<dbReference type="RefSeq" id="WP_092666237.1">
    <property type="nucleotide sequence ID" value="NZ_LT629734.1"/>
</dbReference>
<evidence type="ECO:0000259" key="2">
    <source>
        <dbReference type="PROSITE" id="PS50263"/>
    </source>
</evidence>
<accession>A0A1H1NJJ8</accession>
<evidence type="ECO:0000313" key="3">
    <source>
        <dbReference type="EMBL" id="SDR99010.1"/>
    </source>
</evidence>
<dbReference type="PROSITE" id="PS50263">
    <property type="entry name" value="CN_HYDROLASE"/>
    <property type="match status" value="1"/>
</dbReference>
<dbReference type="InterPro" id="IPR036526">
    <property type="entry name" value="C-N_Hydrolase_sf"/>
</dbReference>
<dbReference type="OrthoDB" id="9811121at2"/>
<dbReference type="GO" id="GO:0033388">
    <property type="term" value="P:putrescine biosynthetic process from arginine"/>
    <property type="evidence" value="ECO:0007669"/>
    <property type="project" value="TreeGrafter"/>
</dbReference>
<keyword evidence="1 3" id="KW-0378">Hydrolase</keyword>
<protein>
    <submittedName>
        <fullName evidence="3">Predicted amidohydrolase</fullName>
    </submittedName>
</protein>
<dbReference type="EMBL" id="LT629734">
    <property type="protein sequence ID" value="SDR99010.1"/>
    <property type="molecule type" value="Genomic_DNA"/>
</dbReference>
<evidence type="ECO:0000256" key="1">
    <source>
        <dbReference type="ARBA" id="ARBA00022801"/>
    </source>
</evidence>
<dbReference type="Gene3D" id="3.60.110.10">
    <property type="entry name" value="Carbon-nitrogen hydrolase"/>
    <property type="match status" value="1"/>
</dbReference>
<dbReference type="InterPro" id="IPR003010">
    <property type="entry name" value="C-N_Hydrolase"/>
</dbReference>
<dbReference type="PANTHER" id="PTHR43674:SF2">
    <property type="entry name" value="BETA-UREIDOPROPIONASE"/>
    <property type="match status" value="1"/>
</dbReference>
<proteinExistence type="predicted"/>
<dbReference type="Pfam" id="PF00795">
    <property type="entry name" value="CN_hydrolase"/>
    <property type="match status" value="1"/>
</dbReference>
<dbReference type="InterPro" id="IPR050345">
    <property type="entry name" value="Aliph_Amidase/BUP"/>
</dbReference>
<sequence>MRTTTSAIRVACAQTDPVLGDIAASTAASVDAIRTAADAGADVVVLPECASSGWAFADEAEARPAAQGLDGETIRAWHAEARERDLWVCGGFAELGDDGRIYNSSALVSPDGVESVYRKVHLWNTEHDAFTPGDRGFPVVETPFGRVGMLICYDAWIPESFRSLGLQGADLVLAPSDWVPNPRQPEHLPPSAHIVTMAGAQANQCYVASASRVGTERGTTFIGASIIVDPFGWPLTRPGTDGVDLIWADIDPLGTRESRLADPFNRPLGDRRADAYATGMEDARR</sequence>
<dbReference type="Proteomes" id="UP000199649">
    <property type="component" value="Chromosome I"/>
</dbReference>
<evidence type="ECO:0000313" key="4">
    <source>
        <dbReference type="Proteomes" id="UP000199649"/>
    </source>
</evidence>
<dbReference type="SUPFAM" id="SSF56317">
    <property type="entry name" value="Carbon-nitrogen hydrolase"/>
    <property type="match status" value="1"/>
</dbReference>
<keyword evidence="4" id="KW-1185">Reference proteome</keyword>
<name>A0A1H1NJJ8_9MICO</name>
<feature type="domain" description="CN hydrolase" evidence="2">
    <location>
        <begin position="8"/>
        <end position="252"/>
    </location>
</feature>
<dbReference type="AlphaFoldDB" id="A0A1H1NJJ8"/>
<gene>
    <name evidence="3" type="ORF">SAMN04489719_1280</name>
</gene>
<dbReference type="PANTHER" id="PTHR43674">
    <property type="entry name" value="NITRILASE C965.09-RELATED"/>
    <property type="match status" value="1"/>
</dbReference>
<reference evidence="4" key="1">
    <citation type="submission" date="2016-10" db="EMBL/GenBank/DDBJ databases">
        <authorList>
            <person name="Varghese N."/>
            <person name="Submissions S."/>
        </authorList>
    </citation>
    <scope>NUCLEOTIDE SEQUENCE [LARGE SCALE GENOMIC DNA]</scope>
    <source>
        <strain evidence="4">DSM 22965</strain>
    </source>
</reference>